<dbReference type="OrthoDB" id="9946071at2759"/>
<dbReference type="PANTHER" id="PTHR14789:SF2">
    <property type="entry name" value="LAYILIN"/>
    <property type="match status" value="1"/>
</dbReference>
<dbReference type="InterPro" id="IPR000742">
    <property type="entry name" value="EGF"/>
</dbReference>
<feature type="domain" description="EGF-like" evidence="12">
    <location>
        <begin position="154"/>
        <end position="194"/>
    </location>
</feature>
<dbReference type="GO" id="GO:0030246">
    <property type="term" value="F:carbohydrate binding"/>
    <property type="evidence" value="ECO:0007669"/>
    <property type="project" value="UniProtKB-KW"/>
</dbReference>
<evidence type="ECO:0000256" key="5">
    <source>
        <dbReference type="ARBA" id="ARBA00022734"/>
    </source>
</evidence>
<evidence type="ECO:0000256" key="6">
    <source>
        <dbReference type="ARBA" id="ARBA00022737"/>
    </source>
</evidence>
<dbReference type="PROSITE" id="PS00010">
    <property type="entry name" value="ASX_HYDROXYL"/>
    <property type="match status" value="1"/>
</dbReference>
<keyword evidence="5" id="KW-0430">Lectin</keyword>
<dbReference type="Pfam" id="PF14670">
    <property type="entry name" value="FXa_inhibition"/>
    <property type="match status" value="1"/>
</dbReference>
<dbReference type="InterPro" id="IPR051505">
    <property type="entry name" value="C-type_lectin_domain"/>
</dbReference>
<reference evidence="15" key="1">
    <citation type="submission" date="2025-04" db="UniProtKB">
        <authorList>
            <consortium name="RefSeq"/>
        </authorList>
    </citation>
    <scope>IDENTIFICATION</scope>
    <source>
        <tissue evidence="15">Whole insect</tissue>
    </source>
</reference>
<dbReference type="PANTHER" id="PTHR14789">
    <property type="entry name" value="CHONDROLECTIN VARIANT CHODLFDELTAE"/>
    <property type="match status" value="1"/>
</dbReference>
<evidence type="ECO:0000313" key="15">
    <source>
        <dbReference type="RefSeq" id="XP_028128535.1"/>
    </source>
</evidence>
<proteinExistence type="predicted"/>
<accession>A0A6P7F4Z3</accession>
<gene>
    <name evidence="15" type="primary">LOC114324852</name>
</gene>
<dbReference type="InterPro" id="IPR000152">
    <property type="entry name" value="EGF-type_Asp/Asn_hydroxyl_site"/>
</dbReference>
<feature type="compositionally biased region" description="Low complexity" evidence="11">
    <location>
        <begin position="312"/>
        <end position="322"/>
    </location>
</feature>
<feature type="region of interest" description="Disordered" evidence="11">
    <location>
        <begin position="312"/>
        <end position="336"/>
    </location>
</feature>
<feature type="region of interest" description="Disordered" evidence="11">
    <location>
        <begin position="248"/>
        <end position="277"/>
    </location>
</feature>
<dbReference type="PROSITE" id="PS50026">
    <property type="entry name" value="EGF_3"/>
    <property type="match status" value="1"/>
</dbReference>
<dbReference type="SUPFAM" id="SSF57196">
    <property type="entry name" value="EGF/Laminin"/>
    <property type="match status" value="1"/>
</dbReference>
<dbReference type="GeneID" id="114324852"/>
<evidence type="ECO:0000256" key="7">
    <source>
        <dbReference type="ARBA" id="ARBA00022989"/>
    </source>
</evidence>
<evidence type="ECO:0000313" key="14">
    <source>
        <dbReference type="Proteomes" id="UP001652700"/>
    </source>
</evidence>
<evidence type="ECO:0000256" key="1">
    <source>
        <dbReference type="ARBA" id="ARBA00004479"/>
    </source>
</evidence>
<evidence type="ECO:0000256" key="11">
    <source>
        <dbReference type="SAM" id="MobiDB-lite"/>
    </source>
</evidence>
<keyword evidence="7" id="KW-1133">Transmembrane helix</keyword>
<evidence type="ECO:0000256" key="2">
    <source>
        <dbReference type="ARBA" id="ARBA00022536"/>
    </source>
</evidence>
<dbReference type="KEGG" id="dvv:114324852"/>
<dbReference type="InterPro" id="IPR001881">
    <property type="entry name" value="EGF-like_Ca-bd_dom"/>
</dbReference>
<keyword evidence="3" id="KW-0812">Transmembrane</keyword>
<dbReference type="InterPro" id="IPR018097">
    <property type="entry name" value="EGF_Ca-bd_CS"/>
</dbReference>
<evidence type="ECO:0000313" key="13">
    <source>
        <dbReference type="EnsemblMetazoa" id="XP_028128535.1"/>
    </source>
</evidence>
<keyword evidence="4" id="KW-0732">Signal</keyword>
<dbReference type="GO" id="GO:0005509">
    <property type="term" value="F:calcium ion binding"/>
    <property type="evidence" value="ECO:0007669"/>
    <property type="project" value="InterPro"/>
</dbReference>
<keyword evidence="14" id="KW-1185">Reference proteome</keyword>
<dbReference type="GO" id="GO:0005540">
    <property type="term" value="F:hyaluronic acid binding"/>
    <property type="evidence" value="ECO:0007669"/>
    <property type="project" value="TreeGrafter"/>
</dbReference>
<evidence type="ECO:0000259" key="12">
    <source>
        <dbReference type="PROSITE" id="PS50026"/>
    </source>
</evidence>
<comment type="caution">
    <text evidence="10">Lacks conserved residue(s) required for the propagation of feature annotation.</text>
</comment>
<feature type="compositionally biased region" description="Pro residues" evidence="11">
    <location>
        <begin position="251"/>
        <end position="269"/>
    </location>
</feature>
<dbReference type="SMART" id="SM00181">
    <property type="entry name" value="EGF"/>
    <property type="match status" value="2"/>
</dbReference>
<dbReference type="SMART" id="SM00179">
    <property type="entry name" value="EGF_CA"/>
    <property type="match status" value="1"/>
</dbReference>
<evidence type="ECO:0000256" key="9">
    <source>
        <dbReference type="ARBA" id="ARBA00023157"/>
    </source>
</evidence>
<dbReference type="AlphaFoldDB" id="A0A6P7F4Z3"/>
<name>A0A6P7F4Z3_DIAVI</name>
<evidence type="ECO:0000256" key="4">
    <source>
        <dbReference type="ARBA" id="ARBA00022729"/>
    </source>
</evidence>
<dbReference type="FunFam" id="2.10.25.10:FF:000240">
    <property type="entry name" value="Vitamin K-dependent protein S"/>
    <property type="match status" value="1"/>
</dbReference>
<reference evidence="13" key="2">
    <citation type="submission" date="2025-05" db="UniProtKB">
        <authorList>
            <consortium name="EnsemblMetazoa"/>
        </authorList>
    </citation>
    <scope>IDENTIFICATION</scope>
</reference>
<feature type="compositionally biased region" description="Basic and acidic residues" evidence="11">
    <location>
        <begin position="323"/>
        <end position="336"/>
    </location>
</feature>
<keyword evidence="2 10" id="KW-0245">EGF-like domain</keyword>
<comment type="subcellular location">
    <subcellularLocation>
        <location evidence="1">Membrane</location>
        <topology evidence="1">Single-pass type I membrane protein</topology>
    </subcellularLocation>
</comment>
<keyword evidence="6" id="KW-0677">Repeat</keyword>
<keyword evidence="8" id="KW-0472">Membrane</keyword>
<evidence type="ECO:0000256" key="8">
    <source>
        <dbReference type="ARBA" id="ARBA00023136"/>
    </source>
</evidence>
<organism evidence="15">
    <name type="scientific">Diabrotica virgifera virgifera</name>
    <name type="common">western corn rootworm</name>
    <dbReference type="NCBI Taxonomy" id="50390"/>
    <lineage>
        <taxon>Eukaryota</taxon>
        <taxon>Metazoa</taxon>
        <taxon>Ecdysozoa</taxon>
        <taxon>Arthropoda</taxon>
        <taxon>Hexapoda</taxon>
        <taxon>Insecta</taxon>
        <taxon>Pterygota</taxon>
        <taxon>Neoptera</taxon>
        <taxon>Endopterygota</taxon>
        <taxon>Coleoptera</taxon>
        <taxon>Polyphaga</taxon>
        <taxon>Cucujiformia</taxon>
        <taxon>Chrysomeloidea</taxon>
        <taxon>Chrysomelidae</taxon>
        <taxon>Galerucinae</taxon>
        <taxon>Diabroticina</taxon>
        <taxon>Diabroticites</taxon>
        <taxon>Diabrotica</taxon>
    </lineage>
</organism>
<sequence>MTNQVMRSTKSQLPLVFQNNLSLFRIFLFLMFITKSWNEEAVALQEDGYYIDQLNEIAAGESTDTLICPSTNIITTRYKCNEKGKWVDCTRRQCCPDYVYIAGRCLHKTQDPCSLKFCEQRCTVYMQRIICTCFHGYKFSPENQKKNKKPVCVDIDECKENNGECQHLCINQLGTYKCECREGFKLRNDNKTCAPENMLDTSDSKTQAAYVDMCYANCDSMTRLQTQLDLLHEKVAALSTAIRLSSFASGPPGPMGPPGAPGPPGPRGFPGPEVSPNSINSPLDYTYSVVDTYVPFGNDDNQQCICKRGAQGQMGAQGTQGPKGERGEPGPKGPRGDKWSIDFFLLMLADLRHDIVHLQKKVYTNGEVPPKFDFETALQKKRFRQKHQFIHHKKILEGFANPAITSSKDNTTDTKVTEPVPVKKVNQDTTDSIEEFRDDTVAVTESAELDIADTDIEDYDDFDEMTDDDYM</sequence>
<dbReference type="GO" id="GO:0016020">
    <property type="term" value="C:membrane"/>
    <property type="evidence" value="ECO:0007669"/>
    <property type="project" value="UniProtKB-SubCell"/>
</dbReference>
<dbReference type="Proteomes" id="UP001652700">
    <property type="component" value="Unplaced"/>
</dbReference>
<dbReference type="EnsemblMetazoa" id="XM_028272734.2">
    <property type="protein sequence ID" value="XP_028128535.1"/>
    <property type="gene ID" value="LOC114324852"/>
</dbReference>
<evidence type="ECO:0000256" key="10">
    <source>
        <dbReference type="PROSITE-ProRule" id="PRU00076"/>
    </source>
</evidence>
<dbReference type="Gene3D" id="1.20.5.320">
    <property type="entry name" value="6-Phosphogluconate Dehydrogenase, domain 3"/>
    <property type="match status" value="2"/>
</dbReference>
<protein>
    <submittedName>
        <fullName evidence="15">Collagen and calcium-binding EGF domain-containing protein 1-like</fullName>
    </submittedName>
</protein>
<dbReference type="PROSITE" id="PS01186">
    <property type="entry name" value="EGF_2"/>
    <property type="match status" value="1"/>
</dbReference>
<dbReference type="InParanoid" id="A0A6P7F4Z3"/>
<feature type="region of interest" description="Disordered" evidence="11">
    <location>
        <begin position="452"/>
        <end position="471"/>
    </location>
</feature>
<dbReference type="Gene3D" id="2.10.25.10">
    <property type="entry name" value="Laminin"/>
    <property type="match status" value="2"/>
</dbReference>
<dbReference type="RefSeq" id="XP_028128535.1">
    <property type="nucleotide sequence ID" value="XM_028272734.1"/>
</dbReference>
<keyword evidence="9" id="KW-1015">Disulfide bond</keyword>
<evidence type="ECO:0000256" key="3">
    <source>
        <dbReference type="ARBA" id="ARBA00022692"/>
    </source>
</evidence>
<dbReference type="PROSITE" id="PS01187">
    <property type="entry name" value="EGF_CA"/>
    <property type="match status" value="1"/>
</dbReference>